<evidence type="ECO:0000256" key="6">
    <source>
        <dbReference type="SAM" id="Phobius"/>
    </source>
</evidence>
<feature type="transmembrane region" description="Helical" evidence="6">
    <location>
        <begin position="120"/>
        <end position="138"/>
    </location>
</feature>
<evidence type="ECO:0000313" key="7">
    <source>
        <dbReference type="EMBL" id="KGX87710.1"/>
    </source>
</evidence>
<feature type="transmembrane region" description="Helical" evidence="6">
    <location>
        <begin position="325"/>
        <end position="342"/>
    </location>
</feature>
<dbReference type="OrthoDB" id="9768187at2"/>
<feature type="transmembrane region" description="Helical" evidence="6">
    <location>
        <begin position="150"/>
        <end position="167"/>
    </location>
</feature>
<evidence type="ECO:0000313" key="8">
    <source>
        <dbReference type="Proteomes" id="UP000030401"/>
    </source>
</evidence>
<reference evidence="7 8" key="1">
    <citation type="submission" date="2013-08" db="EMBL/GenBank/DDBJ databases">
        <authorList>
            <person name="Huang J."/>
            <person name="Wang G."/>
        </authorList>
    </citation>
    <scope>NUCLEOTIDE SEQUENCE [LARGE SCALE GENOMIC DNA]</scope>
    <source>
        <strain evidence="7 8">JSM 072002</strain>
    </source>
</reference>
<dbReference type="GO" id="GO:0051301">
    <property type="term" value="P:cell division"/>
    <property type="evidence" value="ECO:0007669"/>
    <property type="project" value="UniProtKB-KW"/>
</dbReference>
<dbReference type="GO" id="GO:0015648">
    <property type="term" value="F:lipid-linked peptidoglycan transporter activity"/>
    <property type="evidence" value="ECO:0007669"/>
    <property type="project" value="TreeGrafter"/>
</dbReference>
<evidence type="ECO:0000256" key="4">
    <source>
        <dbReference type="ARBA" id="ARBA00022989"/>
    </source>
</evidence>
<keyword evidence="8" id="KW-1185">Reference proteome</keyword>
<protein>
    <submittedName>
        <fullName evidence="7">Cell division protein FtsW</fullName>
    </submittedName>
</protein>
<evidence type="ECO:0000256" key="5">
    <source>
        <dbReference type="ARBA" id="ARBA00023136"/>
    </source>
</evidence>
<feature type="transmembrane region" description="Helical" evidence="6">
    <location>
        <begin position="12"/>
        <end position="30"/>
    </location>
</feature>
<comment type="caution">
    <text evidence="7">The sequence shown here is derived from an EMBL/GenBank/DDBJ whole genome shotgun (WGS) entry which is preliminary data.</text>
</comment>
<feature type="transmembrane region" description="Helical" evidence="6">
    <location>
        <begin position="50"/>
        <end position="68"/>
    </location>
</feature>
<dbReference type="Proteomes" id="UP000030401">
    <property type="component" value="Unassembled WGS sequence"/>
</dbReference>
<keyword evidence="7" id="KW-0131">Cell cycle</keyword>
<comment type="subcellular location">
    <subcellularLocation>
        <location evidence="1">Membrane</location>
        <topology evidence="1">Multi-pass membrane protein</topology>
    </subcellularLocation>
</comment>
<feature type="transmembrane region" description="Helical" evidence="6">
    <location>
        <begin position="75"/>
        <end position="93"/>
    </location>
</feature>
<sequence length="392" mass="43768">MKDIKQGFNIDYTIIFILLCLGGISIFSLYTIEPTLPAKYDGFNFPLKQIVWYVLGFIIITAVMIIDYDRFRQFAWWLYGFGVLMLLMLELNIPPNLVHSNNGATSWFKIGSNTIQPGEFMKIFLVIIQSHIIVRHYEKRPNSKTMQDDLMLLGKIVGVALPPMLLIAMQPDLGTFLVLASITAALILVSGIRWRILLSIVGAILVATGAFVLIYILFPSATGDFLSDSAFGHVTSRFEGWLFPEQNADSSYQLLQAMMAIGSGQLLGKGAMQMDELNIPERHTDMIFTAISEQFGFVGASIVVTLFFLLIYRMIHTSLESNDQFGSYLCVGMVGLFTFQVFQNIGMSLQLLPITGIPLPFLSYGGSSTLAYMLAIGVVLNVRSRTKTYMFD</sequence>
<feature type="transmembrane region" description="Helical" evidence="6">
    <location>
        <begin position="173"/>
        <end position="189"/>
    </location>
</feature>
<feature type="transmembrane region" description="Helical" evidence="6">
    <location>
        <begin position="295"/>
        <end position="313"/>
    </location>
</feature>
<dbReference type="GO" id="GO:0005886">
    <property type="term" value="C:plasma membrane"/>
    <property type="evidence" value="ECO:0007669"/>
    <property type="project" value="TreeGrafter"/>
</dbReference>
<dbReference type="eggNOG" id="COG0772">
    <property type="taxonomic scope" value="Bacteria"/>
</dbReference>
<keyword evidence="4 6" id="KW-1133">Transmembrane helix</keyword>
<evidence type="ECO:0000256" key="3">
    <source>
        <dbReference type="ARBA" id="ARBA00022960"/>
    </source>
</evidence>
<keyword evidence="7" id="KW-0132">Cell division</keyword>
<proteinExistence type="predicted"/>
<name>A0A0A5G9C1_9BACI</name>
<organism evidence="7 8">
    <name type="scientific">Pontibacillus litoralis JSM 072002</name>
    <dbReference type="NCBI Taxonomy" id="1385512"/>
    <lineage>
        <taxon>Bacteria</taxon>
        <taxon>Bacillati</taxon>
        <taxon>Bacillota</taxon>
        <taxon>Bacilli</taxon>
        <taxon>Bacillales</taxon>
        <taxon>Bacillaceae</taxon>
        <taxon>Pontibacillus</taxon>
    </lineage>
</organism>
<feature type="transmembrane region" description="Helical" evidence="6">
    <location>
        <begin position="196"/>
        <end position="218"/>
    </location>
</feature>
<accession>A0A0A5G9C1</accession>
<dbReference type="GO" id="GO:0032153">
    <property type="term" value="C:cell division site"/>
    <property type="evidence" value="ECO:0007669"/>
    <property type="project" value="TreeGrafter"/>
</dbReference>
<dbReference type="Pfam" id="PF01098">
    <property type="entry name" value="FTSW_RODA_SPOVE"/>
    <property type="match status" value="1"/>
</dbReference>
<dbReference type="PANTHER" id="PTHR30474">
    <property type="entry name" value="CELL CYCLE PROTEIN"/>
    <property type="match status" value="1"/>
</dbReference>
<feature type="transmembrane region" description="Helical" evidence="6">
    <location>
        <begin position="362"/>
        <end position="382"/>
    </location>
</feature>
<keyword evidence="2 6" id="KW-0812">Transmembrane</keyword>
<gene>
    <name evidence="7" type="ORF">N784_13915</name>
</gene>
<dbReference type="AlphaFoldDB" id="A0A0A5G9C1"/>
<dbReference type="RefSeq" id="WP_036833076.1">
    <property type="nucleotide sequence ID" value="NZ_AVPG01000005.1"/>
</dbReference>
<dbReference type="EMBL" id="AVPG01000005">
    <property type="protein sequence ID" value="KGX87710.1"/>
    <property type="molecule type" value="Genomic_DNA"/>
</dbReference>
<keyword evidence="3" id="KW-0133">Cell shape</keyword>
<dbReference type="GO" id="GO:0008360">
    <property type="term" value="P:regulation of cell shape"/>
    <property type="evidence" value="ECO:0007669"/>
    <property type="project" value="UniProtKB-KW"/>
</dbReference>
<dbReference type="STRING" id="1385512.N784_13915"/>
<dbReference type="PANTHER" id="PTHR30474:SF1">
    <property type="entry name" value="PEPTIDOGLYCAN GLYCOSYLTRANSFERASE MRDB"/>
    <property type="match status" value="1"/>
</dbReference>
<evidence type="ECO:0000256" key="2">
    <source>
        <dbReference type="ARBA" id="ARBA00022692"/>
    </source>
</evidence>
<evidence type="ECO:0000256" key="1">
    <source>
        <dbReference type="ARBA" id="ARBA00004141"/>
    </source>
</evidence>
<dbReference type="InterPro" id="IPR001182">
    <property type="entry name" value="FtsW/RodA"/>
</dbReference>
<keyword evidence="5 6" id="KW-0472">Membrane</keyword>